<sequence>MTLTGGTLCQGSEPCVQAQSQNTVAPLTKLHGTRLSAEHRNRDPALDARVSQNVVCRSRSSPATPQDAPLSMINYRHGRLGMGVLCLCRGSVIPKALVWSIPASILTVLMHVYSDSAKGDLNEETQGIETIWGGFTFVLGFLIVFRSNQAYSRFWESVTLLHQTTGEWMSAYSNLLAFCSEEPAKQKDVQEFQAFLSKLMSLLYCSALQHMCELEDDTLEVLDLGGLSRRSLQHLRDSPDRTELVLLWIERLILHADKSKVIDVSAPILSRAFQELSRGMVTVSNMRKIHIPFPFPYSQHLVCVLIFYTVLTPIVASQAILKPWWAGVMVFVVCTSYWTLLYIAQEIDQPFGDDANDLPIREMQHDFNTKLSYFAHPLSYSVPGFRPDSSQHINMLGSNFTLSLDMSESRDGQPFARPSSVTGATEASAVEPNRRSHADSSAARAVGDSAIPWESDPLSPAVLSELLPKVLPEHFDASDIHRILQAAGVDSERGPDPLWRRTNTPASGILSASGRDVYTASLAALSLRVEDALSRQEGPGTLTEPALRQQMYKLKEALAEVTLDQCTV</sequence>
<evidence type="ECO:0000256" key="8">
    <source>
        <dbReference type="SAM" id="Phobius"/>
    </source>
</evidence>
<keyword evidence="4 8" id="KW-1133">Transmembrane helix</keyword>
<feature type="transmembrane region" description="Helical" evidence="8">
    <location>
        <begin position="324"/>
        <end position="344"/>
    </location>
</feature>
<keyword evidence="6 8" id="KW-0472">Membrane</keyword>
<dbReference type="Pfam" id="PF25539">
    <property type="entry name" value="Bestrophin_2"/>
    <property type="match status" value="1"/>
</dbReference>
<evidence type="ECO:0000256" key="6">
    <source>
        <dbReference type="ARBA" id="ARBA00023136"/>
    </source>
</evidence>
<comment type="caution">
    <text evidence="9">The sequence shown here is derived from an EMBL/GenBank/DDBJ whole genome shotgun (WGS) entry which is preliminary data.</text>
</comment>
<keyword evidence="2" id="KW-0813">Transport</keyword>
<evidence type="ECO:0000313" key="9">
    <source>
        <dbReference type="EMBL" id="OLP92089.1"/>
    </source>
</evidence>
<dbReference type="GO" id="GO:0016020">
    <property type="term" value="C:membrane"/>
    <property type="evidence" value="ECO:0007669"/>
    <property type="project" value="UniProtKB-SubCell"/>
</dbReference>
<feature type="transmembrane region" description="Helical" evidence="8">
    <location>
        <begin position="297"/>
        <end position="318"/>
    </location>
</feature>
<name>A0A1Q9DAE1_SYMMI</name>
<dbReference type="InterPro" id="IPR044669">
    <property type="entry name" value="YneE/VCCN1/2-like"/>
</dbReference>
<feature type="region of interest" description="Disordered" evidence="7">
    <location>
        <begin position="407"/>
        <end position="445"/>
    </location>
</feature>
<keyword evidence="10" id="KW-1185">Reference proteome</keyword>
<dbReference type="PANTHER" id="PTHR33281">
    <property type="entry name" value="UPF0187 PROTEIN YNEE"/>
    <property type="match status" value="1"/>
</dbReference>
<keyword evidence="3 8" id="KW-0812">Transmembrane</keyword>
<protein>
    <submittedName>
        <fullName evidence="9">UPF0187 protein</fullName>
    </submittedName>
</protein>
<reference evidence="9 10" key="1">
    <citation type="submission" date="2016-02" db="EMBL/GenBank/DDBJ databases">
        <title>Genome analysis of coral dinoflagellate symbionts highlights evolutionary adaptations to a symbiotic lifestyle.</title>
        <authorList>
            <person name="Aranda M."/>
            <person name="Li Y."/>
            <person name="Liew Y.J."/>
            <person name="Baumgarten S."/>
            <person name="Simakov O."/>
            <person name="Wilson M."/>
            <person name="Piel J."/>
            <person name="Ashoor H."/>
            <person name="Bougouffa S."/>
            <person name="Bajic V.B."/>
            <person name="Ryu T."/>
            <person name="Ravasi T."/>
            <person name="Bayer T."/>
            <person name="Micklem G."/>
            <person name="Kim H."/>
            <person name="Bhak J."/>
            <person name="Lajeunesse T.C."/>
            <person name="Voolstra C.R."/>
        </authorList>
    </citation>
    <scope>NUCLEOTIDE SEQUENCE [LARGE SCALE GENOMIC DNA]</scope>
    <source>
        <strain evidence="9 10">CCMP2467</strain>
    </source>
</reference>
<feature type="transmembrane region" description="Helical" evidence="8">
    <location>
        <begin position="126"/>
        <end position="145"/>
    </location>
</feature>
<dbReference type="PANTHER" id="PTHR33281:SF20">
    <property type="match status" value="1"/>
</dbReference>
<evidence type="ECO:0000256" key="7">
    <source>
        <dbReference type="SAM" id="MobiDB-lite"/>
    </source>
</evidence>
<evidence type="ECO:0000256" key="5">
    <source>
        <dbReference type="ARBA" id="ARBA00023065"/>
    </source>
</evidence>
<dbReference type="Proteomes" id="UP000186817">
    <property type="component" value="Unassembled WGS sequence"/>
</dbReference>
<evidence type="ECO:0000256" key="3">
    <source>
        <dbReference type="ARBA" id="ARBA00022692"/>
    </source>
</evidence>
<evidence type="ECO:0000256" key="1">
    <source>
        <dbReference type="ARBA" id="ARBA00004141"/>
    </source>
</evidence>
<comment type="subcellular location">
    <subcellularLocation>
        <location evidence="1">Membrane</location>
        <topology evidence="1">Multi-pass membrane protein</topology>
    </subcellularLocation>
</comment>
<proteinExistence type="predicted"/>
<dbReference type="AlphaFoldDB" id="A0A1Q9DAE1"/>
<keyword evidence="5" id="KW-0406">Ion transport</keyword>
<evidence type="ECO:0000313" key="10">
    <source>
        <dbReference type="Proteomes" id="UP000186817"/>
    </source>
</evidence>
<dbReference type="EMBL" id="LSRX01000636">
    <property type="protein sequence ID" value="OLP92089.1"/>
    <property type="molecule type" value="Genomic_DNA"/>
</dbReference>
<dbReference type="GO" id="GO:0005254">
    <property type="term" value="F:chloride channel activity"/>
    <property type="evidence" value="ECO:0007669"/>
    <property type="project" value="InterPro"/>
</dbReference>
<feature type="transmembrane region" description="Helical" evidence="8">
    <location>
        <begin position="96"/>
        <end position="114"/>
    </location>
</feature>
<accession>A0A1Q9DAE1</accession>
<organism evidence="9 10">
    <name type="scientific">Symbiodinium microadriaticum</name>
    <name type="common">Dinoflagellate</name>
    <name type="synonym">Zooxanthella microadriatica</name>
    <dbReference type="NCBI Taxonomy" id="2951"/>
    <lineage>
        <taxon>Eukaryota</taxon>
        <taxon>Sar</taxon>
        <taxon>Alveolata</taxon>
        <taxon>Dinophyceae</taxon>
        <taxon>Suessiales</taxon>
        <taxon>Symbiodiniaceae</taxon>
        <taxon>Symbiodinium</taxon>
    </lineage>
</organism>
<evidence type="ECO:0000256" key="2">
    <source>
        <dbReference type="ARBA" id="ARBA00022448"/>
    </source>
</evidence>
<evidence type="ECO:0000256" key="4">
    <source>
        <dbReference type="ARBA" id="ARBA00022989"/>
    </source>
</evidence>
<gene>
    <name evidence="9" type="ORF">AK812_SmicGene26154</name>
</gene>
<dbReference type="OrthoDB" id="1368at2759"/>